<reference evidence="2" key="1">
    <citation type="submission" date="2015-10" db="EMBL/GenBank/DDBJ databases">
        <title>Niche specialization of a soil ammonia-oxidizing archaeon, Candidatus Nitrosocosmicus oleophilus.</title>
        <authorList>
            <person name="Jung M.-Y."/>
            <person name="Rhee S.-K."/>
        </authorList>
    </citation>
    <scope>NUCLEOTIDE SEQUENCE [LARGE SCALE GENOMIC DNA]</scope>
    <source>
        <strain evidence="2">MY3</strain>
    </source>
</reference>
<protein>
    <submittedName>
        <fullName evidence="1">Uncharacterized protein</fullName>
    </submittedName>
</protein>
<organism evidence="1 2">
    <name type="scientific">Candidatus Nitrosocosmicus oleophilus</name>
    <dbReference type="NCBI Taxonomy" id="1353260"/>
    <lineage>
        <taxon>Archaea</taxon>
        <taxon>Nitrososphaerota</taxon>
        <taxon>Nitrososphaeria</taxon>
        <taxon>Nitrososphaerales</taxon>
        <taxon>Nitrososphaeraceae</taxon>
        <taxon>Candidatus Nitrosocosmicus</taxon>
    </lineage>
</organism>
<evidence type="ECO:0000313" key="2">
    <source>
        <dbReference type="Proteomes" id="UP000058925"/>
    </source>
</evidence>
<sequence>MVNGSFFVPGENISRVWGIKYRCVAEQLEIIRVITIFHVFVSKRQDGLGISLILV</sequence>
<accession>A0A654M4V6</accession>
<evidence type="ECO:0000313" key="1">
    <source>
        <dbReference type="EMBL" id="ALI37823.1"/>
    </source>
</evidence>
<gene>
    <name evidence="1" type="ORF">NMY3_03641</name>
</gene>
<dbReference type="KEGG" id="taa:NMY3_03641"/>
<name>A0A654M4V6_9ARCH</name>
<dbReference type="EMBL" id="CP012850">
    <property type="protein sequence ID" value="ALI37823.1"/>
    <property type="molecule type" value="Genomic_DNA"/>
</dbReference>
<proteinExistence type="predicted"/>
<dbReference type="Proteomes" id="UP000058925">
    <property type="component" value="Chromosome"/>
</dbReference>
<dbReference type="AlphaFoldDB" id="A0A654M4V6"/>
<keyword evidence="2" id="KW-1185">Reference proteome</keyword>